<accession>A0A061AMM1</accession>
<dbReference type="PRINTS" id="PR00412">
    <property type="entry name" value="EPOXHYDRLASE"/>
</dbReference>
<dbReference type="InterPro" id="IPR000639">
    <property type="entry name" value="Epox_hydrolase-like"/>
</dbReference>
<dbReference type="GO" id="GO:0016787">
    <property type="term" value="F:hydrolase activity"/>
    <property type="evidence" value="ECO:0007669"/>
    <property type="project" value="UniProtKB-KW"/>
</dbReference>
<evidence type="ECO:0000313" key="4">
    <source>
        <dbReference type="EMBL" id="CDR35926.1"/>
    </source>
</evidence>
<comment type="similarity">
    <text evidence="2">Belongs to the AB hydrolase superfamily. Epoxide hydrolase family.</text>
</comment>
<dbReference type="OrthoDB" id="284184at2759"/>
<organism evidence="4">
    <name type="scientific">Rhodotorula toruloides</name>
    <name type="common">Yeast</name>
    <name type="synonym">Rhodosporidium toruloides</name>
    <dbReference type="NCBI Taxonomy" id="5286"/>
    <lineage>
        <taxon>Eukaryota</taxon>
        <taxon>Fungi</taxon>
        <taxon>Dikarya</taxon>
        <taxon>Basidiomycota</taxon>
        <taxon>Pucciniomycotina</taxon>
        <taxon>Microbotryomycetes</taxon>
        <taxon>Sporidiobolales</taxon>
        <taxon>Sporidiobolaceae</taxon>
        <taxon>Rhodotorula</taxon>
    </lineage>
</organism>
<evidence type="ECO:0000259" key="3">
    <source>
        <dbReference type="Pfam" id="PF00561"/>
    </source>
</evidence>
<dbReference type="Pfam" id="PF00561">
    <property type="entry name" value="Abhydrolase_1"/>
    <property type="match status" value="1"/>
</dbReference>
<dbReference type="EMBL" id="LK052936">
    <property type="protein sequence ID" value="CDR35926.1"/>
    <property type="molecule type" value="Genomic_DNA"/>
</dbReference>
<dbReference type="InterPro" id="IPR000073">
    <property type="entry name" value="AB_hydrolase_1"/>
</dbReference>
<reference evidence="4" key="1">
    <citation type="journal article" date="2014" name="Genome Announc.">
        <title>Draft genome sequence of Rhodosporidium toruloides CECT1137, an oleaginous yeast of biotechnological interest.</title>
        <authorList>
            <person name="Morin N."/>
            <person name="Calcas X."/>
            <person name="Devillers H."/>
            <person name="Durrens P."/>
            <person name="Sherman D.J."/>
            <person name="Nicaud J.-M."/>
            <person name="Neuveglise C."/>
        </authorList>
    </citation>
    <scope>NUCLEOTIDE SEQUENCE</scope>
    <source>
        <strain evidence="4">CECT1137</strain>
    </source>
</reference>
<dbReference type="InterPro" id="IPR029058">
    <property type="entry name" value="AB_hydrolase_fold"/>
</dbReference>
<feature type="domain" description="AB hydrolase-1" evidence="3">
    <location>
        <begin position="42"/>
        <end position="308"/>
    </location>
</feature>
<keyword evidence="1" id="KW-0378">Hydrolase</keyword>
<evidence type="ECO:0000256" key="2">
    <source>
        <dbReference type="ARBA" id="ARBA00038334"/>
    </source>
</evidence>
<gene>
    <name evidence="4" type="ORF">RHTO0S_01e10308g</name>
</gene>
<name>A0A061AMM1_RHOTO</name>
<dbReference type="Gene3D" id="3.40.50.1820">
    <property type="entry name" value="alpha/beta hydrolase"/>
    <property type="match status" value="1"/>
</dbReference>
<dbReference type="SUPFAM" id="SSF53474">
    <property type="entry name" value="alpha/beta-Hydrolases"/>
    <property type="match status" value="1"/>
</dbReference>
<evidence type="ECO:0000256" key="1">
    <source>
        <dbReference type="ARBA" id="ARBA00022801"/>
    </source>
</evidence>
<proteinExistence type="inferred from homology"/>
<dbReference type="PANTHER" id="PTHR43329">
    <property type="entry name" value="EPOXIDE HYDROLASE"/>
    <property type="match status" value="1"/>
</dbReference>
<sequence>MAPNPLDASTYNHRFVTVHSGNRYHLVDQPPTHWRGSVEEAPTILMCHGFPDLWYGWRYQIAAFAARGFRVLCPSQLGYGGSSQPGAVEAYSYKSVAYDMNGLLDAVGAGKVIVFGHDWGGMVAWRFADYFPHRVICIASVCTPYMPPAGPSTPYVSTMDLVRTKLPNFGYQAFFEREDSAKKIEPVLEQFFAVNFSATVRGKFIEAGRELPQFPVREGEMEKNIDRMMREKQSGKAKPVPKDPEYQYYLDTFQRYGLHHPLNWYRTRRINHTEEQASRLPTFSPDIPALMIPAEKDPALPPAMAKSPAVMKCFPGGNLRVLPVVKDADHWLLQDVRFRDQVTDMLADFVDEVLSGKWRPEAAPSKL</sequence>
<dbReference type="AlphaFoldDB" id="A0A061AMM1"/>
<protein>
    <submittedName>
        <fullName evidence="4">RHTO0S01e10308g1_1</fullName>
    </submittedName>
</protein>